<evidence type="ECO:0000256" key="9">
    <source>
        <dbReference type="RuleBase" id="RU003862"/>
    </source>
</evidence>
<dbReference type="Pfam" id="PF02219">
    <property type="entry name" value="MTHFR"/>
    <property type="match status" value="1"/>
</dbReference>
<feature type="compositionally biased region" description="Low complexity" evidence="10">
    <location>
        <begin position="369"/>
        <end position="381"/>
    </location>
</feature>
<sequence>METAMKSGSRLEQVLRSGAFAVTGELGPPKSGNPEVVREKARLLKGRVDAVNITDCQTAIVRMSSIGAGLITQSEGVEPVIQMTCRDRNRIGMQSDILGAAALGLKNLLCLTGDHQKFGNHPGAKGVFDMDSIQLLGMMRDLRDQKKFQCGEAIKSHEPRLFLGCAANPFAGPNEAARAARLAKKVTNGADFVQTQIIYNVERFAKFMAAVRDLGLDEKVFILAGVTPPRSLGMARYMKNFVPGLDVTDEVIKRLQGAKNQEEEGIDICVEIIQQCREIKGVAGVHVMAIEWEAATAEIVKRAGLDKRPQVAEEPAPNVAAPAAAPIQVSDRSGEPATAGAGEAELAAARLEAEKIVAAAREEAVRLKAGAAAAGSAPGHANIDQTDAQSAEAGEDEMNERERQMALESVR</sequence>
<keyword evidence="5 9" id="KW-0274">FAD</keyword>
<comment type="caution">
    <text evidence="11">The sequence shown here is derived from an EMBL/GenBank/DDBJ whole genome shotgun (WGS) entry which is preliminary data.</text>
</comment>
<gene>
    <name evidence="11" type="ORF">ENN98_05415</name>
</gene>
<dbReference type="InterPro" id="IPR003171">
    <property type="entry name" value="Mehydrof_redctse-like"/>
</dbReference>
<comment type="pathway">
    <text evidence="2 9">One-carbon metabolism; tetrahydrofolate interconversion.</text>
</comment>
<evidence type="ECO:0000256" key="8">
    <source>
        <dbReference type="ARBA" id="ARBA00048628"/>
    </source>
</evidence>
<comment type="catalytic activity">
    <reaction evidence="8">
        <text>(6S)-5-methyl-5,6,7,8-tetrahydrofolate + NAD(+) = (6R)-5,10-methylene-5,6,7,8-tetrahydrofolate + NADH + H(+)</text>
        <dbReference type="Rhea" id="RHEA:19821"/>
        <dbReference type="ChEBI" id="CHEBI:15378"/>
        <dbReference type="ChEBI" id="CHEBI:15636"/>
        <dbReference type="ChEBI" id="CHEBI:18608"/>
        <dbReference type="ChEBI" id="CHEBI:57540"/>
        <dbReference type="ChEBI" id="CHEBI:57945"/>
        <dbReference type="EC" id="1.5.1.54"/>
    </reaction>
    <physiologicalReaction direction="right-to-left" evidence="8">
        <dbReference type="Rhea" id="RHEA:19823"/>
    </physiologicalReaction>
</comment>
<evidence type="ECO:0000256" key="5">
    <source>
        <dbReference type="ARBA" id="ARBA00022827"/>
    </source>
</evidence>
<comment type="similarity">
    <text evidence="3 9">Belongs to the methylenetetrahydrofolate reductase family.</text>
</comment>
<evidence type="ECO:0000256" key="2">
    <source>
        <dbReference type="ARBA" id="ARBA00004777"/>
    </source>
</evidence>
<comment type="pathway">
    <text evidence="7">Amino-acid biosynthesis; L-methionine biosynthesis via de novo pathway.</text>
</comment>
<dbReference type="EMBL" id="DSDS01000125">
    <property type="protein sequence ID" value="HET98116.1"/>
    <property type="molecule type" value="Genomic_DNA"/>
</dbReference>
<feature type="region of interest" description="Disordered" evidence="10">
    <location>
        <begin position="368"/>
        <end position="411"/>
    </location>
</feature>
<organism evidence="11">
    <name type="scientific">Desulfurivibrio alkaliphilus</name>
    <dbReference type="NCBI Taxonomy" id="427923"/>
    <lineage>
        <taxon>Bacteria</taxon>
        <taxon>Pseudomonadati</taxon>
        <taxon>Thermodesulfobacteriota</taxon>
        <taxon>Desulfobulbia</taxon>
        <taxon>Desulfobulbales</taxon>
        <taxon>Desulfobulbaceae</taxon>
        <taxon>Desulfurivibrio</taxon>
    </lineage>
</organism>
<evidence type="ECO:0000313" key="11">
    <source>
        <dbReference type="EMBL" id="HET98116.1"/>
    </source>
</evidence>
<proteinExistence type="inferred from homology"/>
<dbReference type="AlphaFoldDB" id="A0A7C2XP52"/>
<dbReference type="PANTHER" id="PTHR45754:SF3">
    <property type="entry name" value="METHYLENETETRAHYDROFOLATE REDUCTASE (NADPH)"/>
    <property type="match status" value="1"/>
</dbReference>
<dbReference type="GO" id="GO:0009086">
    <property type="term" value="P:methionine biosynthetic process"/>
    <property type="evidence" value="ECO:0007669"/>
    <property type="project" value="TreeGrafter"/>
</dbReference>
<dbReference type="PANTHER" id="PTHR45754">
    <property type="entry name" value="METHYLENETETRAHYDROFOLATE REDUCTASE"/>
    <property type="match status" value="1"/>
</dbReference>
<dbReference type="InterPro" id="IPR029041">
    <property type="entry name" value="FAD-linked_oxidoreductase-like"/>
</dbReference>
<accession>A0A7C2XP52</accession>
<dbReference type="GO" id="GO:0106312">
    <property type="term" value="F:methylenetetrahydrofolate reductase (NADH) activity"/>
    <property type="evidence" value="ECO:0007669"/>
    <property type="project" value="UniProtKB-EC"/>
</dbReference>
<dbReference type="GO" id="GO:0071949">
    <property type="term" value="F:FAD binding"/>
    <property type="evidence" value="ECO:0007669"/>
    <property type="project" value="TreeGrafter"/>
</dbReference>
<dbReference type="CDD" id="cd00537">
    <property type="entry name" value="MTHFR"/>
    <property type="match status" value="1"/>
</dbReference>
<evidence type="ECO:0000256" key="3">
    <source>
        <dbReference type="ARBA" id="ARBA00006743"/>
    </source>
</evidence>
<evidence type="ECO:0000256" key="6">
    <source>
        <dbReference type="ARBA" id="ARBA00023002"/>
    </source>
</evidence>
<reference evidence="11" key="1">
    <citation type="journal article" date="2020" name="mSystems">
        <title>Genome- and Community-Level Interaction Insights into Carbon Utilization and Element Cycling Functions of Hydrothermarchaeota in Hydrothermal Sediment.</title>
        <authorList>
            <person name="Zhou Z."/>
            <person name="Liu Y."/>
            <person name="Xu W."/>
            <person name="Pan J."/>
            <person name="Luo Z.H."/>
            <person name="Li M."/>
        </authorList>
    </citation>
    <scope>NUCLEOTIDE SEQUENCE [LARGE SCALE GENOMIC DNA]</scope>
    <source>
        <strain evidence="11">SpSt-1224</strain>
    </source>
</reference>
<keyword evidence="6 9" id="KW-0560">Oxidoreductase</keyword>
<name>A0A7C2XP52_9BACT</name>
<evidence type="ECO:0000256" key="4">
    <source>
        <dbReference type="ARBA" id="ARBA00022630"/>
    </source>
</evidence>
<feature type="non-terminal residue" evidence="11">
    <location>
        <position position="411"/>
    </location>
</feature>
<evidence type="ECO:0000256" key="1">
    <source>
        <dbReference type="ARBA" id="ARBA00001974"/>
    </source>
</evidence>
<feature type="compositionally biased region" description="Basic and acidic residues" evidence="10">
    <location>
        <begin position="400"/>
        <end position="411"/>
    </location>
</feature>
<keyword evidence="4 9" id="KW-0285">Flavoprotein</keyword>
<evidence type="ECO:0000256" key="10">
    <source>
        <dbReference type="SAM" id="MobiDB-lite"/>
    </source>
</evidence>
<dbReference type="UniPathway" id="UPA00193"/>
<dbReference type="Gene3D" id="3.20.20.220">
    <property type="match status" value="1"/>
</dbReference>
<dbReference type="GO" id="GO:0035999">
    <property type="term" value="P:tetrahydrofolate interconversion"/>
    <property type="evidence" value="ECO:0007669"/>
    <property type="project" value="UniProtKB-UniPathway"/>
</dbReference>
<protein>
    <recommendedName>
        <fullName evidence="9">Methylenetetrahydrofolate reductase</fullName>
    </recommendedName>
</protein>
<dbReference type="Proteomes" id="UP000885986">
    <property type="component" value="Unassembled WGS sequence"/>
</dbReference>
<dbReference type="GO" id="GO:0005829">
    <property type="term" value="C:cytosol"/>
    <property type="evidence" value="ECO:0007669"/>
    <property type="project" value="TreeGrafter"/>
</dbReference>
<dbReference type="SUPFAM" id="SSF51730">
    <property type="entry name" value="FAD-linked oxidoreductase"/>
    <property type="match status" value="1"/>
</dbReference>
<evidence type="ECO:0000256" key="7">
    <source>
        <dbReference type="ARBA" id="ARBA00034478"/>
    </source>
</evidence>
<comment type="cofactor">
    <cofactor evidence="1 9">
        <name>FAD</name>
        <dbReference type="ChEBI" id="CHEBI:57692"/>
    </cofactor>
</comment>